<evidence type="ECO:0000313" key="3">
    <source>
        <dbReference type="Proteomes" id="UP001497516"/>
    </source>
</evidence>
<dbReference type="InterPro" id="IPR007750">
    <property type="entry name" value="DUF674"/>
</dbReference>
<keyword evidence="1" id="KW-1133">Transmembrane helix</keyword>
<keyword evidence="1" id="KW-0472">Membrane</keyword>
<dbReference type="EMBL" id="OZ034817">
    <property type="protein sequence ID" value="CAL1385433.1"/>
    <property type="molecule type" value="Genomic_DNA"/>
</dbReference>
<dbReference type="Proteomes" id="UP001497516">
    <property type="component" value="Chromosome 4"/>
</dbReference>
<reference evidence="2 3" key="1">
    <citation type="submission" date="2024-04" db="EMBL/GenBank/DDBJ databases">
        <authorList>
            <person name="Fracassetti M."/>
        </authorList>
    </citation>
    <scope>NUCLEOTIDE SEQUENCE [LARGE SCALE GENOMIC DNA]</scope>
</reference>
<accession>A0AAV2EIL5</accession>
<keyword evidence="3" id="KW-1185">Reference proteome</keyword>
<name>A0AAV2EIL5_9ROSI</name>
<feature type="transmembrane region" description="Helical" evidence="1">
    <location>
        <begin position="6"/>
        <end position="26"/>
    </location>
</feature>
<dbReference type="AlphaFoldDB" id="A0AAV2EIL5"/>
<evidence type="ECO:0000256" key="1">
    <source>
        <dbReference type="SAM" id="Phobius"/>
    </source>
</evidence>
<gene>
    <name evidence="2" type="ORF">LTRI10_LOCUS26571</name>
</gene>
<protein>
    <submittedName>
        <fullName evidence="2">Uncharacterized protein</fullName>
    </submittedName>
</protein>
<dbReference type="Pfam" id="PF05056">
    <property type="entry name" value="DUF674"/>
    <property type="match status" value="1"/>
</dbReference>
<proteinExistence type="predicted"/>
<evidence type="ECO:0000313" key="2">
    <source>
        <dbReference type="EMBL" id="CAL1385433.1"/>
    </source>
</evidence>
<keyword evidence="1" id="KW-0812">Transmembrane</keyword>
<sequence length="72" mass="7817">MAADAKLMDVLFVYLALPVATIINLFRKATAMVTLGCIDNVYSNMENITLASFPLKESGKMVAGRFTSTVVE</sequence>
<organism evidence="2 3">
    <name type="scientific">Linum trigynum</name>
    <dbReference type="NCBI Taxonomy" id="586398"/>
    <lineage>
        <taxon>Eukaryota</taxon>
        <taxon>Viridiplantae</taxon>
        <taxon>Streptophyta</taxon>
        <taxon>Embryophyta</taxon>
        <taxon>Tracheophyta</taxon>
        <taxon>Spermatophyta</taxon>
        <taxon>Magnoliopsida</taxon>
        <taxon>eudicotyledons</taxon>
        <taxon>Gunneridae</taxon>
        <taxon>Pentapetalae</taxon>
        <taxon>rosids</taxon>
        <taxon>fabids</taxon>
        <taxon>Malpighiales</taxon>
        <taxon>Linaceae</taxon>
        <taxon>Linum</taxon>
    </lineage>
</organism>